<evidence type="ECO:0000256" key="8">
    <source>
        <dbReference type="ARBA" id="ARBA00022927"/>
    </source>
</evidence>
<protein>
    <recommendedName>
        <fullName evidence="4">Flagellar assembly protein FliH</fullName>
    </recommendedName>
</protein>
<feature type="region of interest" description="Disordered" evidence="10">
    <location>
        <begin position="1"/>
        <end position="86"/>
    </location>
</feature>
<dbReference type="PRINTS" id="PR01003">
    <property type="entry name" value="FLGFLIH"/>
</dbReference>
<evidence type="ECO:0000256" key="5">
    <source>
        <dbReference type="ARBA" id="ARBA00022448"/>
    </source>
</evidence>
<keyword evidence="12" id="KW-0282">Flagellum</keyword>
<feature type="compositionally biased region" description="Basic and acidic residues" evidence="10">
    <location>
        <begin position="51"/>
        <end position="86"/>
    </location>
</feature>
<evidence type="ECO:0000313" key="13">
    <source>
        <dbReference type="Proteomes" id="UP000253204"/>
    </source>
</evidence>
<evidence type="ECO:0000256" key="2">
    <source>
        <dbReference type="ARBA" id="ARBA00004496"/>
    </source>
</evidence>
<evidence type="ECO:0000256" key="10">
    <source>
        <dbReference type="SAM" id="MobiDB-lite"/>
    </source>
</evidence>
<comment type="caution">
    <text evidence="12">The sequence shown here is derived from an EMBL/GenBank/DDBJ whole genome shotgun (WGS) entry which is preliminary data.</text>
</comment>
<dbReference type="InterPro" id="IPR051472">
    <property type="entry name" value="T3SS_Stator/FliH"/>
</dbReference>
<feature type="compositionally biased region" description="Polar residues" evidence="10">
    <location>
        <begin position="25"/>
        <end position="37"/>
    </location>
</feature>
<name>A0A368TV14_9GAMM</name>
<comment type="subcellular location">
    <subcellularLocation>
        <location evidence="2">Cytoplasm</location>
    </subcellularLocation>
</comment>
<dbReference type="EMBL" id="QPIJ01000056">
    <property type="protein sequence ID" value="RCV86983.1"/>
    <property type="molecule type" value="Genomic_DNA"/>
</dbReference>
<evidence type="ECO:0000256" key="7">
    <source>
        <dbReference type="ARBA" id="ARBA00022795"/>
    </source>
</evidence>
<dbReference type="PANTHER" id="PTHR34982:SF1">
    <property type="entry name" value="FLAGELLAR ASSEMBLY PROTEIN FLIH"/>
    <property type="match status" value="1"/>
</dbReference>
<feature type="compositionally biased region" description="Basic and acidic residues" evidence="10">
    <location>
        <begin position="8"/>
        <end position="20"/>
    </location>
</feature>
<keyword evidence="13" id="KW-1185">Reference proteome</keyword>
<dbReference type="PANTHER" id="PTHR34982">
    <property type="entry name" value="YOP PROTEINS TRANSLOCATION PROTEIN L"/>
    <property type="match status" value="1"/>
</dbReference>
<feature type="domain" description="Flagellar assembly protein FliH/Type III secretion system HrpE" evidence="11">
    <location>
        <begin position="114"/>
        <end position="238"/>
    </location>
</feature>
<comment type="function">
    <text evidence="1">Needed for flagellar regrowth and assembly.</text>
</comment>
<evidence type="ECO:0000313" key="12">
    <source>
        <dbReference type="EMBL" id="RCV86983.1"/>
    </source>
</evidence>
<evidence type="ECO:0000259" key="11">
    <source>
        <dbReference type="Pfam" id="PF02108"/>
    </source>
</evidence>
<reference evidence="12 13" key="1">
    <citation type="submission" date="2018-07" db="EMBL/GenBank/DDBJ databases">
        <title>Halomonas rutogse sp. nov., isolated from Lake TangqianCo on Tibetan Plateau.</title>
        <authorList>
            <person name="Lu H."/>
            <person name="Xing P."/>
            <person name="Wu Q."/>
        </authorList>
    </citation>
    <scope>NUCLEOTIDE SEQUENCE [LARGE SCALE GENOMIC DNA]</scope>
    <source>
        <strain evidence="12 13">TQ8S</strain>
    </source>
</reference>
<keyword evidence="5" id="KW-0813">Transport</keyword>
<dbReference type="GO" id="GO:0044781">
    <property type="term" value="P:bacterial-type flagellum organization"/>
    <property type="evidence" value="ECO:0007669"/>
    <property type="project" value="UniProtKB-KW"/>
</dbReference>
<keyword evidence="7" id="KW-1005">Bacterial flagellum biogenesis</keyword>
<comment type="similarity">
    <text evidence="3">Belongs to the FliH family.</text>
</comment>
<keyword evidence="6" id="KW-0963">Cytoplasm</keyword>
<feature type="region of interest" description="Disordered" evidence="10">
    <location>
        <begin position="240"/>
        <end position="259"/>
    </location>
</feature>
<keyword evidence="8" id="KW-0653">Protein transport</keyword>
<accession>A0A368TV14</accession>
<dbReference type="GO" id="GO:0015031">
    <property type="term" value="P:protein transport"/>
    <property type="evidence" value="ECO:0007669"/>
    <property type="project" value="UniProtKB-KW"/>
</dbReference>
<gene>
    <name evidence="12" type="ORF">DU506_17300</name>
</gene>
<evidence type="ECO:0000256" key="1">
    <source>
        <dbReference type="ARBA" id="ARBA00003041"/>
    </source>
</evidence>
<proteinExistence type="inferred from homology"/>
<evidence type="ECO:0000256" key="3">
    <source>
        <dbReference type="ARBA" id="ARBA00006602"/>
    </source>
</evidence>
<dbReference type="AlphaFoldDB" id="A0A368TV14"/>
<dbReference type="InterPro" id="IPR000563">
    <property type="entry name" value="Flag_FliH"/>
</dbReference>
<evidence type="ECO:0000256" key="9">
    <source>
        <dbReference type="ARBA" id="ARBA00023225"/>
    </source>
</evidence>
<dbReference type="RefSeq" id="WP_114488134.1">
    <property type="nucleotide sequence ID" value="NZ_CBCSHM010000056.1"/>
</dbReference>
<keyword evidence="12" id="KW-0966">Cell projection</keyword>
<dbReference type="InterPro" id="IPR018035">
    <property type="entry name" value="Flagellar_FliH/T3SS_HrpE"/>
</dbReference>
<dbReference type="GO" id="GO:0003774">
    <property type="term" value="F:cytoskeletal motor activity"/>
    <property type="evidence" value="ECO:0007669"/>
    <property type="project" value="InterPro"/>
</dbReference>
<dbReference type="GO" id="GO:0005829">
    <property type="term" value="C:cytosol"/>
    <property type="evidence" value="ECO:0007669"/>
    <property type="project" value="TreeGrafter"/>
</dbReference>
<dbReference type="Proteomes" id="UP000253204">
    <property type="component" value="Unassembled WGS sequence"/>
</dbReference>
<dbReference type="GO" id="GO:0009288">
    <property type="term" value="C:bacterial-type flagellum"/>
    <property type="evidence" value="ECO:0007669"/>
    <property type="project" value="InterPro"/>
</dbReference>
<dbReference type="OrthoDB" id="6415116at2"/>
<evidence type="ECO:0000256" key="4">
    <source>
        <dbReference type="ARBA" id="ARBA00016507"/>
    </source>
</evidence>
<sequence length="259" mass="28998">MSDPRAPTFDRHGDWRRWQMDELPQPSSGFASTPQENAASQQRRKIQAAKKAAEQARQREQQERKALHDKIRQQAELDGHQEGFDRGHAEGLEQGLAEGRKQAEEELTKQLKAKLSPIKNLAEQFSTALTQLDDEIAHDLVELALATGKQLAAEALKDTPEHILTVVRELLHTEPPLTGQQRLWLNPDDHRLIDEHLGLELDAAGWKLQPDDQLPRGSCRVTSAQGELDATFEGRWQAIKAQARKRPPSTADALSSSTS</sequence>
<keyword evidence="12" id="KW-0969">Cilium</keyword>
<evidence type="ECO:0000256" key="6">
    <source>
        <dbReference type="ARBA" id="ARBA00022490"/>
    </source>
</evidence>
<dbReference type="GO" id="GO:0071973">
    <property type="term" value="P:bacterial-type flagellum-dependent cell motility"/>
    <property type="evidence" value="ECO:0007669"/>
    <property type="project" value="InterPro"/>
</dbReference>
<dbReference type="Pfam" id="PF02108">
    <property type="entry name" value="FliH"/>
    <property type="match status" value="1"/>
</dbReference>
<keyword evidence="9" id="KW-1006">Bacterial flagellum protein export</keyword>
<organism evidence="12 13">
    <name type="scientific">Vreelandella rituensis</name>
    <dbReference type="NCBI Taxonomy" id="2282306"/>
    <lineage>
        <taxon>Bacteria</taxon>
        <taxon>Pseudomonadati</taxon>
        <taxon>Pseudomonadota</taxon>
        <taxon>Gammaproteobacteria</taxon>
        <taxon>Oceanospirillales</taxon>
        <taxon>Halomonadaceae</taxon>
        <taxon>Vreelandella</taxon>
    </lineage>
</organism>